<dbReference type="RefSeq" id="WP_090415244.1">
    <property type="nucleotide sequence ID" value="NZ_CP132135.1"/>
</dbReference>
<dbReference type="Gene3D" id="3.10.530.10">
    <property type="entry name" value="CPE0013-like"/>
    <property type="match status" value="1"/>
</dbReference>
<dbReference type="Pfam" id="PF07892">
    <property type="entry name" value="DUF1667"/>
    <property type="match status" value="1"/>
</dbReference>
<dbReference type="PANTHER" id="PTHR39450:SF1">
    <property type="entry name" value="DUF1667 DOMAIN-CONTAINING PROTEIN"/>
    <property type="match status" value="1"/>
</dbReference>
<sequence>MREMTCITCPNGCTLSVEEKDGRIVVTGNQCPKGEAFAKSELTNPMRTISTTVSTRDPAVPVVPVRVSGEIPKGRIFDVMEAINRLTVTAPVGRGAVLAADVLGLGVDVIVTSDVLITGMKGEKNAS</sequence>
<organism evidence="1 2">
    <name type="scientific">Eubacterium callanderi</name>
    <dbReference type="NCBI Taxonomy" id="53442"/>
    <lineage>
        <taxon>Bacteria</taxon>
        <taxon>Bacillati</taxon>
        <taxon>Bacillota</taxon>
        <taxon>Clostridia</taxon>
        <taxon>Eubacteriales</taxon>
        <taxon>Eubacteriaceae</taxon>
        <taxon>Eubacterium</taxon>
    </lineage>
</organism>
<proteinExistence type="predicted"/>
<dbReference type="EMBL" id="JACCKS010000020">
    <property type="protein sequence ID" value="NZA39412.1"/>
    <property type="molecule type" value="Genomic_DNA"/>
</dbReference>
<reference evidence="1 2" key="1">
    <citation type="submission" date="2020-07" db="EMBL/GenBank/DDBJ databases">
        <title>Organ Donor 1.</title>
        <authorList>
            <person name="Marsh A.J."/>
            <person name="Azcarate-Peril M.A."/>
        </authorList>
    </citation>
    <scope>NUCLEOTIDE SEQUENCE [LARGE SCALE GENOMIC DNA]</scope>
    <source>
        <strain evidence="1 2">AMC0717</strain>
    </source>
</reference>
<accession>A0A1I5RW86</accession>
<protein>
    <submittedName>
        <fullName evidence="1">DUF1667 domain-containing protein</fullName>
    </submittedName>
</protein>
<evidence type="ECO:0000313" key="1">
    <source>
        <dbReference type="EMBL" id="NZA39412.1"/>
    </source>
</evidence>
<dbReference type="SUPFAM" id="SSF160148">
    <property type="entry name" value="CPE0013-like"/>
    <property type="match status" value="1"/>
</dbReference>
<dbReference type="InterPro" id="IPR012460">
    <property type="entry name" value="DUF1667"/>
</dbReference>
<evidence type="ECO:0000313" key="2">
    <source>
        <dbReference type="Proteomes" id="UP000586254"/>
    </source>
</evidence>
<dbReference type="InterPro" id="IPR036593">
    <property type="entry name" value="CPE0013-like_sf"/>
</dbReference>
<gene>
    <name evidence="1" type="ORF">H0N91_15075</name>
</gene>
<name>A0A1I5RW86_9FIRM</name>
<comment type="caution">
    <text evidence="1">The sequence shown here is derived from an EMBL/GenBank/DDBJ whole genome shotgun (WGS) entry which is preliminary data.</text>
</comment>
<dbReference type="AlphaFoldDB" id="A0A1I5RW86"/>
<dbReference type="PANTHER" id="PTHR39450">
    <property type="entry name" value="MOLYBDOPTERIN OXIDOREDUCTASE, 4FE-4S CLUSTER-BINDING SUBUNIT"/>
    <property type="match status" value="1"/>
</dbReference>
<dbReference type="Proteomes" id="UP000586254">
    <property type="component" value="Unassembled WGS sequence"/>
</dbReference>